<evidence type="ECO:0000256" key="4">
    <source>
        <dbReference type="ARBA" id="ARBA00022553"/>
    </source>
</evidence>
<gene>
    <name evidence="14" type="ORF">OQ273_12045</name>
</gene>
<protein>
    <recommendedName>
        <fullName evidence="3">histidine kinase</fullName>
        <ecNumber evidence="3">2.7.13.3</ecNumber>
    </recommendedName>
</protein>
<evidence type="ECO:0000259" key="12">
    <source>
        <dbReference type="PROSITE" id="PS50109"/>
    </source>
</evidence>
<keyword evidence="9" id="KW-0902">Two-component regulatory system</keyword>
<accession>A0A9X3UJ25</accession>
<dbReference type="InterPro" id="IPR005467">
    <property type="entry name" value="His_kinase_dom"/>
</dbReference>
<reference evidence="14" key="1">
    <citation type="submission" date="2022-11" db="EMBL/GenBank/DDBJ databases">
        <title>Draft genome sequence of Hoeflea poritis E7-10 and Hoeflea prorocentri PM5-8, separated from scleractinian coral Porites lutea and marine dinoflagellate.</title>
        <authorList>
            <person name="Zhang G."/>
            <person name="Wei Q."/>
            <person name="Cai L."/>
        </authorList>
    </citation>
    <scope>NUCLEOTIDE SEQUENCE</scope>
    <source>
        <strain evidence="14">PM5-8</strain>
    </source>
</reference>
<dbReference type="GO" id="GO:0005524">
    <property type="term" value="F:ATP binding"/>
    <property type="evidence" value="ECO:0007669"/>
    <property type="project" value="UniProtKB-KW"/>
</dbReference>
<dbReference type="Gene3D" id="3.30.565.10">
    <property type="entry name" value="Histidine kinase-like ATPase, C-terminal domain"/>
    <property type="match status" value="1"/>
</dbReference>
<dbReference type="InterPro" id="IPR036890">
    <property type="entry name" value="HATPase_C_sf"/>
</dbReference>
<dbReference type="PANTHER" id="PTHR45436">
    <property type="entry name" value="SENSOR HISTIDINE KINASE YKOH"/>
    <property type="match status" value="1"/>
</dbReference>
<keyword evidence="4" id="KW-0597">Phosphoprotein</keyword>
<dbReference type="SUPFAM" id="SSF47384">
    <property type="entry name" value="Homodimeric domain of signal transducing histidine kinase"/>
    <property type="match status" value="1"/>
</dbReference>
<keyword evidence="15" id="KW-1185">Reference proteome</keyword>
<dbReference type="EMBL" id="JAPJZI010000001">
    <property type="protein sequence ID" value="MDA5399306.1"/>
    <property type="molecule type" value="Genomic_DNA"/>
</dbReference>
<keyword evidence="14" id="KW-0547">Nucleotide-binding</keyword>
<keyword evidence="7" id="KW-0418">Kinase</keyword>
<name>A0A9X3UJ25_9HYPH</name>
<dbReference type="InterPro" id="IPR003660">
    <property type="entry name" value="HAMP_dom"/>
</dbReference>
<dbReference type="InterPro" id="IPR050428">
    <property type="entry name" value="TCS_sensor_his_kinase"/>
</dbReference>
<dbReference type="PRINTS" id="PR00344">
    <property type="entry name" value="BCTRLSENSOR"/>
</dbReference>
<dbReference type="PROSITE" id="PS50109">
    <property type="entry name" value="HIS_KIN"/>
    <property type="match status" value="1"/>
</dbReference>
<dbReference type="InterPro" id="IPR036097">
    <property type="entry name" value="HisK_dim/P_sf"/>
</dbReference>
<evidence type="ECO:0000256" key="6">
    <source>
        <dbReference type="ARBA" id="ARBA00022692"/>
    </source>
</evidence>
<sequence>MEADIRKPRSLAARVLTIATVWAVIALFVIGILILTLYRNGAERGFSDLLRAQLYNVINSISLNAAGRLDGTPQLGDLRFSQPGSGWYWIVDIVGQGQAGRLDSVSLGDRTISVVSADTVPFNDRFERVYPSEDSTGEQVLVAETEVLLGDNGEIARFRVTGSMDDLNADVGAFSRQLILFLVVFGVGSLLVNAIAILFGLRPLDRIRRSLEEIRAGKTEALEGNFPREIAPLTGEVNALIDNNRRIIERARMQVGNLAHSLKTPIAVLLNESRSMAPDQARLVNEQATAMQNQVQHYLDRARIAAQQNSVLVRTDTAKVLPRLLRVMERLNPDMQFELVVSGDVPMLAMEQHDVEEIMGNLLENAGKWASNKVRVVVTPEPAASGADTRPMLVISVEDDGPGMPDDQLSEAMKRGRRLDESKPGTGLGLSIIKEISEEYKGSITLGRSEFGGLKATVSLPVAVR</sequence>
<dbReference type="Pfam" id="PF02518">
    <property type="entry name" value="HATPase_c"/>
    <property type="match status" value="1"/>
</dbReference>
<proteinExistence type="predicted"/>
<comment type="catalytic activity">
    <reaction evidence="1">
        <text>ATP + protein L-histidine = ADP + protein N-phospho-L-histidine.</text>
        <dbReference type="EC" id="2.7.13.3"/>
    </reaction>
</comment>
<keyword evidence="6 11" id="KW-0812">Transmembrane</keyword>
<evidence type="ECO:0000256" key="1">
    <source>
        <dbReference type="ARBA" id="ARBA00000085"/>
    </source>
</evidence>
<dbReference type="InterPro" id="IPR004358">
    <property type="entry name" value="Sig_transdc_His_kin-like_C"/>
</dbReference>
<dbReference type="GO" id="GO:0005886">
    <property type="term" value="C:plasma membrane"/>
    <property type="evidence" value="ECO:0007669"/>
    <property type="project" value="TreeGrafter"/>
</dbReference>
<dbReference type="SUPFAM" id="SSF55874">
    <property type="entry name" value="ATPase domain of HSP90 chaperone/DNA topoisomerase II/histidine kinase"/>
    <property type="match status" value="1"/>
</dbReference>
<dbReference type="EC" id="2.7.13.3" evidence="3"/>
<dbReference type="GO" id="GO:0000155">
    <property type="term" value="F:phosphorelay sensor kinase activity"/>
    <property type="evidence" value="ECO:0007669"/>
    <property type="project" value="InterPro"/>
</dbReference>
<evidence type="ECO:0000256" key="7">
    <source>
        <dbReference type="ARBA" id="ARBA00022777"/>
    </source>
</evidence>
<evidence type="ECO:0000313" key="14">
    <source>
        <dbReference type="EMBL" id="MDA5399306.1"/>
    </source>
</evidence>
<evidence type="ECO:0000256" key="2">
    <source>
        <dbReference type="ARBA" id="ARBA00004370"/>
    </source>
</evidence>
<dbReference type="Gene3D" id="1.10.287.130">
    <property type="match status" value="1"/>
</dbReference>
<feature type="domain" description="Histidine kinase" evidence="12">
    <location>
        <begin position="257"/>
        <end position="464"/>
    </location>
</feature>
<dbReference type="Proteomes" id="UP001151234">
    <property type="component" value="Unassembled WGS sequence"/>
</dbReference>
<feature type="transmembrane region" description="Helical" evidence="11">
    <location>
        <begin position="12"/>
        <end position="38"/>
    </location>
</feature>
<evidence type="ECO:0000256" key="11">
    <source>
        <dbReference type="SAM" id="Phobius"/>
    </source>
</evidence>
<dbReference type="RefSeq" id="WP_267990748.1">
    <property type="nucleotide sequence ID" value="NZ_JAPJZI010000001.1"/>
</dbReference>
<dbReference type="AlphaFoldDB" id="A0A9X3UJ25"/>
<feature type="transmembrane region" description="Helical" evidence="11">
    <location>
        <begin position="178"/>
        <end position="201"/>
    </location>
</feature>
<keyword evidence="5" id="KW-0808">Transferase</keyword>
<evidence type="ECO:0000259" key="13">
    <source>
        <dbReference type="PROSITE" id="PS50885"/>
    </source>
</evidence>
<keyword evidence="8 11" id="KW-1133">Transmembrane helix</keyword>
<comment type="subcellular location">
    <subcellularLocation>
        <location evidence="2">Membrane</location>
    </subcellularLocation>
</comment>
<dbReference type="InterPro" id="IPR003594">
    <property type="entry name" value="HATPase_dom"/>
</dbReference>
<keyword evidence="14" id="KW-0067">ATP-binding</keyword>
<dbReference type="SMART" id="SM00387">
    <property type="entry name" value="HATPase_c"/>
    <property type="match status" value="1"/>
</dbReference>
<evidence type="ECO:0000256" key="5">
    <source>
        <dbReference type="ARBA" id="ARBA00022679"/>
    </source>
</evidence>
<evidence type="ECO:0000256" key="3">
    <source>
        <dbReference type="ARBA" id="ARBA00012438"/>
    </source>
</evidence>
<dbReference type="PROSITE" id="PS50885">
    <property type="entry name" value="HAMP"/>
    <property type="match status" value="1"/>
</dbReference>
<dbReference type="PANTHER" id="PTHR45436:SF5">
    <property type="entry name" value="SENSOR HISTIDINE KINASE TRCS"/>
    <property type="match status" value="1"/>
</dbReference>
<evidence type="ECO:0000256" key="9">
    <source>
        <dbReference type="ARBA" id="ARBA00023012"/>
    </source>
</evidence>
<evidence type="ECO:0000313" key="15">
    <source>
        <dbReference type="Proteomes" id="UP001151234"/>
    </source>
</evidence>
<evidence type="ECO:0000256" key="10">
    <source>
        <dbReference type="ARBA" id="ARBA00023136"/>
    </source>
</evidence>
<comment type="caution">
    <text evidence="14">The sequence shown here is derived from an EMBL/GenBank/DDBJ whole genome shotgun (WGS) entry which is preliminary data.</text>
</comment>
<evidence type="ECO:0000256" key="8">
    <source>
        <dbReference type="ARBA" id="ARBA00022989"/>
    </source>
</evidence>
<feature type="domain" description="HAMP" evidence="13">
    <location>
        <begin position="198"/>
        <end position="249"/>
    </location>
</feature>
<organism evidence="14 15">
    <name type="scientific">Hoeflea prorocentri</name>
    <dbReference type="NCBI Taxonomy" id="1922333"/>
    <lineage>
        <taxon>Bacteria</taxon>
        <taxon>Pseudomonadati</taxon>
        <taxon>Pseudomonadota</taxon>
        <taxon>Alphaproteobacteria</taxon>
        <taxon>Hyphomicrobiales</taxon>
        <taxon>Rhizobiaceae</taxon>
        <taxon>Hoeflea</taxon>
    </lineage>
</organism>
<keyword evidence="10 11" id="KW-0472">Membrane</keyword>